<organism evidence="2 3">
    <name type="scientific">Oceanobacillus oncorhynchi</name>
    <dbReference type="NCBI Taxonomy" id="545501"/>
    <lineage>
        <taxon>Bacteria</taxon>
        <taxon>Bacillati</taxon>
        <taxon>Bacillota</taxon>
        <taxon>Bacilli</taxon>
        <taxon>Bacillales</taxon>
        <taxon>Bacillaceae</taxon>
        <taxon>Oceanobacillus</taxon>
    </lineage>
</organism>
<dbReference type="PANTHER" id="PTHR37305:SF1">
    <property type="entry name" value="MEMBRANE PROTEIN"/>
    <property type="match status" value="1"/>
</dbReference>
<evidence type="ECO:0000313" key="3">
    <source>
        <dbReference type="Proteomes" id="UP000040453"/>
    </source>
</evidence>
<feature type="transmembrane region" description="Helical" evidence="1">
    <location>
        <begin position="57"/>
        <end position="75"/>
    </location>
</feature>
<feature type="transmembrane region" description="Helical" evidence="1">
    <location>
        <begin position="161"/>
        <end position="184"/>
    </location>
</feature>
<keyword evidence="1" id="KW-0472">Membrane</keyword>
<dbReference type="OrthoDB" id="2719216at2"/>
<feature type="transmembrane region" description="Helical" evidence="1">
    <location>
        <begin position="204"/>
        <end position="226"/>
    </location>
</feature>
<feature type="transmembrane region" description="Helical" evidence="1">
    <location>
        <begin position="20"/>
        <end position="37"/>
    </location>
</feature>
<dbReference type="AlphaFoldDB" id="A0A0A1MVT1"/>
<dbReference type="Proteomes" id="UP000040453">
    <property type="component" value="Unassembled WGS sequence"/>
</dbReference>
<dbReference type="STRING" id="545501.BN997_03464"/>
<dbReference type="PANTHER" id="PTHR37305">
    <property type="entry name" value="INTEGRAL MEMBRANE PROTEIN-RELATED"/>
    <property type="match status" value="1"/>
</dbReference>
<proteinExistence type="predicted"/>
<feature type="transmembrane region" description="Helical" evidence="1">
    <location>
        <begin position="96"/>
        <end position="118"/>
    </location>
</feature>
<feature type="transmembrane region" description="Helical" evidence="1">
    <location>
        <begin position="130"/>
        <end position="154"/>
    </location>
</feature>
<keyword evidence="1" id="KW-1133">Transmembrane helix</keyword>
<protein>
    <submittedName>
        <fullName evidence="2">ABC-2 family transporter protein</fullName>
    </submittedName>
</protein>
<keyword evidence="3" id="KW-1185">Reference proteome</keyword>
<accession>A0A0A1MVT1</accession>
<evidence type="ECO:0000256" key="1">
    <source>
        <dbReference type="SAM" id="Phobius"/>
    </source>
</evidence>
<sequence>MQQLKHDVFYIIYNRKYRLLILLTILLTAGLTIYTAVNVKIEEDILIHSFENFRQFFWLLCAYLIADLLSTDYHSQTFKNIIPKSSNRSDYYLSKIMTATILGVFILLTHVITSWIVIGSAAAGMELNYFNIFYLFLGAFLSLFLFSALLSFVITLSGKETVTIGTGLGLVLLQILVEGFDPAISAHFPTMYVVSLDDLISESLLTAFISIGSYVIFTLLLFIGTIKIFRKQDLFI</sequence>
<dbReference type="RefSeq" id="WP_042533870.1">
    <property type="nucleotide sequence ID" value="NZ_CAXOIH010000002.1"/>
</dbReference>
<keyword evidence="1" id="KW-0812">Transmembrane</keyword>
<gene>
    <name evidence="2" type="ORF">BN997_03464</name>
</gene>
<reference evidence="2 3" key="1">
    <citation type="submission" date="2014-11" db="EMBL/GenBank/DDBJ databases">
        <authorList>
            <person name="Urmite Genomes Urmite Genomes"/>
        </authorList>
    </citation>
    <scope>NUCLEOTIDE SEQUENCE [LARGE SCALE GENOMIC DNA]</scope>
    <source>
        <strain evidence="2 3">Oc5</strain>
    </source>
</reference>
<evidence type="ECO:0000313" key="2">
    <source>
        <dbReference type="EMBL" id="CEI83547.1"/>
    </source>
</evidence>
<name>A0A0A1MVT1_9BACI</name>
<dbReference type="EMBL" id="CDGG01000001">
    <property type="protein sequence ID" value="CEI83547.1"/>
    <property type="molecule type" value="Genomic_DNA"/>
</dbReference>